<evidence type="ECO:0000313" key="4">
    <source>
        <dbReference type="EMBL" id="KIQ00813.1"/>
    </source>
</evidence>
<gene>
    <name evidence="4" type="ORF">RU08_10720</name>
</gene>
<comment type="similarity">
    <text evidence="1">Belongs to the AB hydrolase superfamily.</text>
</comment>
<comment type="caution">
    <text evidence="4">The sequence shown here is derived from an EMBL/GenBank/DDBJ whole genome shotgun (WGS) entry which is preliminary data.</text>
</comment>
<evidence type="ECO:0000259" key="3">
    <source>
        <dbReference type="Pfam" id="PF00561"/>
    </source>
</evidence>
<evidence type="ECO:0000256" key="2">
    <source>
        <dbReference type="ARBA" id="ARBA00022801"/>
    </source>
</evidence>
<dbReference type="InterPro" id="IPR050266">
    <property type="entry name" value="AB_hydrolase_sf"/>
</dbReference>
<accession>A0A0D0KRP9</accession>
<proteinExistence type="inferred from homology"/>
<dbReference type="OrthoDB" id="149912at2"/>
<reference evidence="4 5" key="1">
    <citation type="submission" date="2014-12" db="EMBL/GenBank/DDBJ databases">
        <title>16Stimator: statistical estimation of ribosomal gene copy numbers from draft genome assemblies.</title>
        <authorList>
            <person name="Perisin M.A."/>
            <person name="Vetter M."/>
            <person name="Gilbert J.A."/>
            <person name="Bergelson J."/>
        </authorList>
    </citation>
    <scope>NUCLEOTIDE SEQUENCE [LARGE SCALE GENOMIC DNA]</scope>
    <source>
        <strain evidence="4 5">MEJ086</strain>
    </source>
</reference>
<feature type="domain" description="AB hydrolase-1" evidence="3">
    <location>
        <begin position="29"/>
        <end position="136"/>
    </location>
</feature>
<evidence type="ECO:0000313" key="5">
    <source>
        <dbReference type="Proteomes" id="UP000032068"/>
    </source>
</evidence>
<dbReference type="RefSeq" id="WP_042553798.1">
    <property type="nucleotide sequence ID" value="NZ_JXQW01000025.1"/>
</dbReference>
<dbReference type="InterPro" id="IPR000073">
    <property type="entry name" value="AB_hydrolase_1"/>
</dbReference>
<dbReference type="PANTHER" id="PTHR43798:SF14">
    <property type="entry name" value="SERINE HYDROLASE-LIKE PROTEIN DDB_G0286239"/>
    <property type="match status" value="1"/>
</dbReference>
<sequence>MSLGFEEVRLRLPHIELAAQLHGPEDGIPVIALHGWLDNAASFARLAPKLSGLRIVALDFAGHGHSDHRPPGAGYALWDYVHDVLLVAEQFGWQRFSLLGHSMGAIVSLVLAATFAERVQRLALIDGLVPPTTEADAAVANLGDSLRAQLALSAKRKPVYPSLERAAQVRQRGVGLVSFEAAELLAQRGLMPVPGGYTWRTDNRLTLPTPLRLTRAHVQAFVAALRCPTSLVLAEHGLLAQREGLQGLLAATAISVERLPGGHHLHLDDERGAQLVADCFNPFLNAP</sequence>
<dbReference type="Pfam" id="PF00561">
    <property type="entry name" value="Abhydrolase_1"/>
    <property type="match status" value="1"/>
</dbReference>
<protein>
    <submittedName>
        <fullName evidence="4">Alpha/beta hydrolase</fullName>
    </submittedName>
</protein>
<dbReference type="GO" id="GO:0016787">
    <property type="term" value="F:hydrolase activity"/>
    <property type="evidence" value="ECO:0007669"/>
    <property type="project" value="UniProtKB-KW"/>
</dbReference>
<keyword evidence="2 4" id="KW-0378">Hydrolase</keyword>
<name>A0A0D0KRP9_9PSED</name>
<dbReference type="EMBL" id="JXQW01000025">
    <property type="protein sequence ID" value="KIQ00813.1"/>
    <property type="molecule type" value="Genomic_DNA"/>
</dbReference>
<dbReference type="Proteomes" id="UP000032068">
    <property type="component" value="Unassembled WGS sequence"/>
</dbReference>
<dbReference type="PRINTS" id="PR00111">
    <property type="entry name" value="ABHYDROLASE"/>
</dbReference>
<dbReference type="PANTHER" id="PTHR43798">
    <property type="entry name" value="MONOACYLGLYCEROL LIPASE"/>
    <property type="match status" value="1"/>
</dbReference>
<dbReference type="InterPro" id="IPR029058">
    <property type="entry name" value="AB_hydrolase_fold"/>
</dbReference>
<dbReference type="GO" id="GO:0016020">
    <property type="term" value="C:membrane"/>
    <property type="evidence" value="ECO:0007669"/>
    <property type="project" value="TreeGrafter"/>
</dbReference>
<evidence type="ECO:0000256" key="1">
    <source>
        <dbReference type="ARBA" id="ARBA00008645"/>
    </source>
</evidence>
<dbReference type="SUPFAM" id="SSF53474">
    <property type="entry name" value="alpha/beta-Hydrolases"/>
    <property type="match status" value="1"/>
</dbReference>
<dbReference type="Gene3D" id="3.40.50.1820">
    <property type="entry name" value="alpha/beta hydrolase"/>
    <property type="match status" value="1"/>
</dbReference>
<dbReference type="AlphaFoldDB" id="A0A0D0KRP9"/>
<organism evidence="4 5">
    <name type="scientific">Pseudomonas fulva</name>
    <dbReference type="NCBI Taxonomy" id="47880"/>
    <lineage>
        <taxon>Bacteria</taxon>
        <taxon>Pseudomonadati</taxon>
        <taxon>Pseudomonadota</taxon>
        <taxon>Gammaproteobacteria</taxon>
        <taxon>Pseudomonadales</taxon>
        <taxon>Pseudomonadaceae</taxon>
        <taxon>Pseudomonas</taxon>
    </lineage>
</organism>